<accession>A0A533I874</accession>
<dbReference type="PANTHER" id="PTHR23427:SF2">
    <property type="entry name" value="SURFEIT LOCUS PROTEIN 1"/>
    <property type="match status" value="1"/>
</dbReference>
<protein>
    <recommendedName>
        <fullName evidence="6">SURF1-like protein</fullName>
    </recommendedName>
</protein>
<evidence type="ECO:0000256" key="1">
    <source>
        <dbReference type="ARBA" id="ARBA00004370"/>
    </source>
</evidence>
<evidence type="ECO:0000256" key="2">
    <source>
        <dbReference type="ARBA" id="ARBA00007165"/>
    </source>
</evidence>
<dbReference type="GO" id="GO:0005886">
    <property type="term" value="C:plasma membrane"/>
    <property type="evidence" value="ECO:0007669"/>
    <property type="project" value="UniProtKB-SubCell"/>
</dbReference>
<dbReference type="PANTHER" id="PTHR23427">
    <property type="entry name" value="SURFEIT LOCUS PROTEIN"/>
    <property type="match status" value="1"/>
</dbReference>
<dbReference type="EMBL" id="VAFL01000008">
    <property type="protein sequence ID" value="TKW66260.1"/>
    <property type="molecule type" value="Genomic_DNA"/>
</dbReference>
<proteinExistence type="inferred from homology"/>
<dbReference type="Pfam" id="PF02104">
    <property type="entry name" value="SURF1"/>
    <property type="match status" value="1"/>
</dbReference>
<keyword evidence="4 6" id="KW-1133">Transmembrane helix</keyword>
<keyword evidence="3 6" id="KW-0812">Transmembrane</keyword>
<dbReference type="PROSITE" id="PS50895">
    <property type="entry name" value="SURF1"/>
    <property type="match status" value="1"/>
</dbReference>
<evidence type="ECO:0000256" key="3">
    <source>
        <dbReference type="ARBA" id="ARBA00022692"/>
    </source>
</evidence>
<evidence type="ECO:0000256" key="5">
    <source>
        <dbReference type="ARBA" id="ARBA00023136"/>
    </source>
</evidence>
<reference evidence="7 8" key="1">
    <citation type="journal article" date="2017" name="Nat. Commun.">
        <title>In situ click chemistry generation of cyclooxygenase-2 inhibitors.</title>
        <authorList>
            <person name="Bhardwaj A."/>
            <person name="Kaur J."/>
            <person name="Wuest M."/>
            <person name="Wuest F."/>
        </authorList>
    </citation>
    <scope>NUCLEOTIDE SEQUENCE [LARGE SCALE GENOMIC DNA]</scope>
    <source>
        <strain evidence="7">S2_012_000_R3_94</strain>
    </source>
</reference>
<evidence type="ECO:0000256" key="6">
    <source>
        <dbReference type="RuleBase" id="RU363076"/>
    </source>
</evidence>
<organism evidence="7 8">
    <name type="scientific">Paracoccus denitrificans</name>
    <dbReference type="NCBI Taxonomy" id="266"/>
    <lineage>
        <taxon>Bacteria</taxon>
        <taxon>Pseudomonadati</taxon>
        <taxon>Pseudomonadota</taxon>
        <taxon>Alphaproteobacteria</taxon>
        <taxon>Rhodobacterales</taxon>
        <taxon>Paracoccaceae</taxon>
        <taxon>Paracoccus</taxon>
    </lineage>
</organism>
<comment type="subcellular location">
    <subcellularLocation>
        <location evidence="6">Cell membrane</location>
        <topology evidence="6">Multi-pass membrane protein</topology>
    </subcellularLocation>
    <subcellularLocation>
        <location evidence="1">Membrane</location>
    </subcellularLocation>
</comment>
<comment type="caution">
    <text evidence="6">Lacks conserved residue(s) required for the propagation of feature annotation.</text>
</comment>
<evidence type="ECO:0000256" key="4">
    <source>
        <dbReference type="ARBA" id="ARBA00022989"/>
    </source>
</evidence>
<feature type="transmembrane region" description="Helical" evidence="6">
    <location>
        <begin position="192"/>
        <end position="213"/>
    </location>
</feature>
<sequence length="220" mass="24378">MMAAGFAGLGVWQVHRLGEKRDLIARVDARVNAAPIPWVEAARLPPDEAEYRHVTVTGEFEHDKETFVKAVTELGGGFWLLTPLTTPEGQTVLINRGFVPPEKRDAQSRENTSHPGMQTVNGLLRLTEPGGAFLRSNDPLADRWYSRDLDAIAQARELGEVAPYFIDAGSEGDDAVYPTGGLTVVKFRNTHLSYALTWFALAAMVVTGMIILIRHERRLR</sequence>
<comment type="caution">
    <text evidence="7">The sequence shown here is derived from an EMBL/GenBank/DDBJ whole genome shotgun (WGS) entry which is preliminary data.</text>
</comment>
<dbReference type="CDD" id="cd06662">
    <property type="entry name" value="SURF1"/>
    <property type="match status" value="1"/>
</dbReference>
<keyword evidence="6" id="KW-1003">Cell membrane</keyword>
<evidence type="ECO:0000313" key="7">
    <source>
        <dbReference type="EMBL" id="TKW66260.1"/>
    </source>
</evidence>
<dbReference type="Proteomes" id="UP000315344">
    <property type="component" value="Unassembled WGS sequence"/>
</dbReference>
<dbReference type="AlphaFoldDB" id="A0A533I874"/>
<dbReference type="InterPro" id="IPR045214">
    <property type="entry name" value="Surf1/Surf4"/>
</dbReference>
<name>A0A533I874_PARDE</name>
<evidence type="ECO:0000313" key="8">
    <source>
        <dbReference type="Proteomes" id="UP000315344"/>
    </source>
</evidence>
<dbReference type="InterPro" id="IPR002994">
    <property type="entry name" value="Surf1/Shy1"/>
</dbReference>
<gene>
    <name evidence="7" type="ORF">DI616_11955</name>
</gene>
<keyword evidence="5 6" id="KW-0472">Membrane</keyword>
<comment type="similarity">
    <text evidence="2 6">Belongs to the SURF1 family.</text>
</comment>